<organism evidence="1 2">
    <name type="scientific">Saccharococcus caldoxylosilyticus</name>
    <dbReference type="NCBI Taxonomy" id="81408"/>
    <lineage>
        <taxon>Bacteria</taxon>
        <taxon>Bacillati</taxon>
        <taxon>Bacillota</taxon>
        <taxon>Bacilli</taxon>
        <taxon>Bacillales</taxon>
        <taxon>Anoxybacillaceae</taxon>
        <taxon>Saccharococcus</taxon>
    </lineage>
</organism>
<protein>
    <submittedName>
        <fullName evidence="1">Uncharacterized protein</fullName>
    </submittedName>
</protein>
<dbReference type="Proteomes" id="UP000075455">
    <property type="component" value="Unassembled WGS sequence"/>
</dbReference>
<sequence length="41" mass="4798">MYIFCLVHSVISTIKKQKKRVWDILQQLLEGHLHCLLSSST</sequence>
<dbReference type="EMBL" id="LQYS01000028">
    <property type="protein sequence ID" value="KYD16847.1"/>
    <property type="molecule type" value="Genomic_DNA"/>
</dbReference>
<dbReference type="AlphaFoldDB" id="A0A150LX71"/>
<name>A0A150LX71_9BACL</name>
<reference evidence="1 2" key="1">
    <citation type="submission" date="2016-01" db="EMBL/GenBank/DDBJ databases">
        <title>Draft Genome Sequences of Seven Thermophilic Sporeformers Isolated from Foods.</title>
        <authorList>
            <person name="Berendsen E.M."/>
            <person name="Wells-Bennik M.H."/>
            <person name="Krawcyk A.O."/>
            <person name="De Jong A."/>
            <person name="Holsappel S."/>
            <person name="Eijlander R.T."/>
            <person name="Kuipers O.P."/>
        </authorList>
    </citation>
    <scope>NUCLEOTIDE SEQUENCE [LARGE SCALE GENOMIC DNA]</scope>
    <source>
        <strain evidence="1 2">B4119</strain>
    </source>
</reference>
<gene>
    <name evidence="1" type="ORF">B4119_0553</name>
</gene>
<accession>A0A150LX71</accession>
<comment type="caution">
    <text evidence="1">The sequence shown here is derived from an EMBL/GenBank/DDBJ whole genome shotgun (WGS) entry which is preliminary data.</text>
</comment>
<evidence type="ECO:0000313" key="1">
    <source>
        <dbReference type="EMBL" id="KYD16847.1"/>
    </source>
</evidence>
<evidence type="ECO:0000313" key="2">
    <source>
        <dbReference type="Proteomes" id="UP000075455"/>
    </source>
</evidence>
<proteinExistence type="predicted"/>